<sequence>MQQQGPENMYKHNRKRARLTTPGEDGPEFEMDMTMSDESVGPSDSEDSYFESAQDTSDLFPFRDAGVQVDMPIAGVYAFATGSGKDSPAADPEEMAMSGNGSAIFSFNDPDLEGHAVKFPREDRTHTYECVALRMKGNNEMGVCLETKVSRVDCDGNSIVRTARAGWIGCGQPTFDILRLLDHGFVVYADVTWVKKYFWYRVDSDCWDGMVRWRAYPSEVDAETNHQTLEFSDWEDGSVPEPDYYSDN</sequence>
<evidence type="ECO:0000313" key="3">
    <source>
        <dbReference type="Proteomes" id="UP000275078"/>
    </source>
</evidence>
<name>A0A3N4H7A2_ASCIM</name>
<accession>A0A3N4H7A2</accession>
<dbReference type="Proteomes" id="UP000275078">
    <property type="component" value="Unassembled WGS sequence"/>
</dbReference>
<evidence type="ECO:0000313" key="2">
    <source>
        <dbReference type="EMBL" id="RPA70779.1"/>
    </source>
</evidence>
<reference evidence="2 3" key="1">
    <citation type="journal article" date="2018" name="Nat. Ecol. Evol.">
        <title>Pezizomycetes genomes reveal the molecular basis of ectomycorrhizal truffle lifestyle.</title>
        <authorList>
            <person name="Murat C."/>
            <person name="Payen T."/>
            <person name="Noel B."/>
            <person name="Kuo A."/>
            <person name="Morin E."/>
            <person name="Chen J."/>
            <person name="Kohler A."/>
            <person name="Krizsan K."/>
            <person name="Balestrini R."/>
            <person name="Da Silva C."/>
            <person name="Montanini B."/>
            <person name="Hainaut M."/>
            <person name="Levati E."/>
            <person name="Barry K.W."/>
            <person name="Belfiori B."/>
            <person name="Cichocki N."/>
            <person name="Clum A."/>
            <person name="Dockter R.B."/>
            <person name="Fauchery L."/>
            <person name="Guy J."/>
            <person name="Iotti M."/>
            <person name="Le Tacon F."/>
            <person name="Lindquist E.A."/>
            <person name="Lipzen A."/>
            <person name="Malagnac F."/>
            <person name="Mello A."/>
            <person name="Molinier V."/>
            <person name="Miyauchi S."/>
            <person name="Poulain J."/>
            <person name="Riccioni C."/>
            <person name="Rubini A."/>
            <person name="Sitrit Y."/>
            <person name="Splivallo R."/>
            <person name="Traeger S."/>
            <person name="Wang M."/>
            <person name="Zifcakova L."/>
            <person name="Wipf D."/>
            <person name="Zambonelli A."/>
            <person name="Paolocci F."/>
            <person name="Nowrousian M."/>
            <person name="Ottonello S."/>
            <person name="Baldrian P."/>
            <person name="Spatafora J.W."/>
            <person name="Henrissat B."/>
            <person name="Nagy L.G."/>
            <person name="Aury J.M."/>
            <person name="Wincker P."/>
            <person name="Grigoriev I.V."/>
            <person name="Bonfante P."/>
            <person name="Martin F.M."/>
        </authorList>
    </citation>
    <scope>NUCLEOTIDE SEQUENCE [LARGE SCALE GENOMIC DNA]</scope>
    <source>
        <strain evidence="2 3">RN42</strain>
    </source>
</reference>
<feature type="region of interest" description="Disordered" evidence="1">
    <location>
        <begin position="1"/>
        <end position="51"/>
    </location>
</feature>
<organism evidence="2 3">
    <name type="scientific">Ascobolus immersus RN42</name>
    <dbReference type="NCBI Taxonomy" id="1160509"/>
    <lineage>
        <taxon>Eukaryota</taxon>
        <taxon>Fungi</taxon>
        <taxon>Dikarya</taxon>
        <taxon>Ascomycota</taxon>
        <taxon>Pezizomycotina</taxon>
        <taxon>Pezizomycetes</taxon>
        <taxon>Pezizales</taxon>
        <taxon>Ascobolaceae</taxon>
        <taxon>Ascobolus</taxon>
    </lineage>
</organism>
<gene>
    <name evidence="2" type="ORF">BJ508DRAFT_336809</name>
</gene>
<keyword evidence="3" id="KW-1185">Reference proteome</keyword>
<protein>
    <submittedName>
        <fullName evidence="2">Uncharacterized protein</fullName>
    </submittedName>
</protein>
<evidence type="ECO:0000256" key="1">
    <source>
        <dbReference type="SAM" id="MobiDB-lite"/>
    </source>
</evidence>
<proteinExistence type="predicted"/>
<dbReference type="EMBL" id="ML120076">
    <property type="protein sequence ID" value="RPA70779.1"/>
    <property type="molecule type" value="Genomic_DNA"/>
</dbReference>
<dbReference type="AlphaFoldDB" id="A0A3N4H7A2"/>